<dbReference type="NCBIfam" id="TIGR01683">
    <property type="entry name" value="thiS"/>
    <property type="match status" value="1"/>
</dbReference>
<dbReference type="OrthoDB" id="1525151at2"/>
<evidence type="ECO:0000313" key="1">
    <source>
        <dbReference type="EMBL" id="AZS28341.1"/>
    </source>
</evidence>
<gene>
    <name evidence="1" type="primary">thiS</name>
    <name evidence="1" type="ORF">D8S85_01415</name>
</gene>
<dbReference type="InterPro" id="IPR016155">
    <property type="entry name" value="Mopterin_synth/thiamin_S_b"/>
</dbReference>
<dbReference type="PANTHER" id="PTHR34472">
    <property type="entry name" value="SULFUR CARRIER PROTEIN THIS"/>
    <property type="match status" value="1"/>
</dbReference>
<dbReference type="Pfam" id="PF02597">
    <property type="entry name" value="ThiS"/>
    <property type="match status" value="1"/>
</dbReference>
<keyword evidence="2" id="KW-1185">Reference proteome</keyword>
<evidence type="ECO:0000313" key="2">
    <source>
        <dbReference type="Proteomes" id="UP000270673"/>
    </source>
</evidence>
<dbReference type="KEGG" id="buy:D8S85_01415"/>
<reference evidence="1 2" key="1">
    <citation type="submission" date="2018-10" db="EMBL/GenBank/DDBJ databases">
        <title>Butyricimonas faecalis sp. nov., isolated from human faeces and emended description of the genus Butyricimonas.</title>
        <authorList>
            <person name="Le Roy T."/>
            <person name="Van der Smissen P."/>
            <person name="Paquot A."/>
            <person name="Delzenne N."/>
            <person name="Muccioli G."/>
            <person name="Collet J.-F."/>
            <person name="Cani P.D."/>
        </authorList>
    </citation>
    <scope>NUCLEOTIDE SEQUENCE [LARGE SCALE GENOMIC DNA]</scope>
    <source>
        <strain evidence="1 2">H184</strain>
    </source>
</reference>
<dbReference type="InterPro" id="IPR003749">
    <property type="entry name" value="ThiS/MoaD-like"/>
</dbReference>
<sequence length="66" mass="7185">MQVFINDKAFECVHGTTLTEVLESNAILTDNVAIAVDFNVIPRPDWGKTVLQDGCKIIIIKAIQGG</sequence>
<dbReference type="InterPro" id="IPR012675">
    <property type="entry name" value="Beta-grasp_dom_sf"/>
</dbReference>
<protein>
    <submittedName>
        <fullName evidence="1">Sulfur carrier protein ThiS</fullName>
    </submittedName>
</protein>
<dbReference type="PANTHER" id="PTHR34472:SF1">
    <property type="entry name" value="SULFUR CARRIER PROTEIN THIS"/>
    <property type="match status" value="1"/>
</dbReference>
<name>A0A3Q9INT6_9BACT</name>
<organism evidence="1 2">
    <name type="scientific">Butyricimonas faecalis</name>
    <dbReference type="NCBI Taxonomy" id="2093856"/>
    <lineage>
        <taxon>Bacteria</taxon>
        <taxon>Pseudomonadati</taxon>
        <taxon>Bacteroidota</taxon>
        <taxon>Bacteroidia</taxon>
        <taxon>Bacteroidales</taxon>
        <taxon>Odoribacteraceae</taxon>
        <taxon>Butyricimonas</taxon>
    </lineage>
</organism>
<dbReference type="Gene3D" id="3.10.20.30">
    <property type="match status" value="1"/>
</dbReference>
<proteinExistence type="predicted"/>
<dbReference type="EMBL" id="CP032819">
    <property type="protein sequence ID" value="AZS28341.1"/>
    <property type="molecule type" value="Genomic_DNA"/>
</dbReference>
<dbReference type="RefSeq" id="WP_127074730.1">
    <property type="nucleotide sequence ID" value="NZ_CP032819.1"/>
</dbReference>
<dbReference type="Proteomes" id="UP000270673">
    <property type="component" value="Chromosome"/>
</dbReference>
<dbReference type="SUPFAM" id="SSF54285">
    <property type="entry name" value="MoaD/ThiS"/>
    <property type="match status" value="1"/>
</dbReference>
<dbReference type="AlphaFoldDB" id="A0A3Q9INT6"/>
<accession>A0A3Q9INT6</accession>
<dbReference type="InterPro" id="IPR010035">
    <property type="entry name" value="Thi_S"/>
</dbReference>
<dbReference type="CDD" id="cd00565">
    <property type="entry name" value="Ubl_ThiS"/>
    <property type="match status" value="1"/>
</dbReference>